<reference evidence="1" key="1">
    <citation type="journal article" date="2016" name="Sci. Rep.">
        <title>Molecular characterization of firefly nuptial gifts: a multi-omics approach sheds light on postcopulatory sexual selection.</title>
        <authorList>
            <person name="Al-Wathiqui N."/>
            <person name="Fallon T.R."/>
            <person name="South A."/>
            <person name="Weng J.K."/>
            <person name="Lewis S.M."/>
        </authorList>
    </citation>
    <scope>NUCLEOTIDE SEQUENCE</scope>
</reference>
<proteinExistence type="predicted"/>
<sequence length="101" mass="11509">MMAAEKLQTRPKELREKSKRLGYKSVVRVSSKFPTTYTVPDGYHYQKDKPRACLVPTPPPRNLSYNLSNRRSKVNVLLEYQLLSSDKLDSNGIAAHSTTKL</sequence>
<organism evidence="1">
    <name type="scientific">Photinus pyralis</name>
    <name type="common">Common eastern firefly</name>
    <name type="synonym">Lampyris pyralis</name>
    <dbReference type="NCBI Taxonomy" id="7054"/>
    <lineage>
        <taxon>Eukaryota</taxon>
        <taxon>Metazoa</taxon>
        <taxon>Ecdysozoa</taxon>
        <taxon>Arthropoda</taxon>
        <taxon>Hexapoda</taxon>
        <taxon>Insecta</taxon>
        <taxon>Pterygota</taxon>
        <taxon>Neoptera</taxon>
        <taxon>Endopterygota</taxon>
        <taxon>Coleoptera</taxon>
        <taxon>Polyphaga</taxon>
        <taxon>Elateriformia</taxon>
        <taxon>Elateroidea</taxon>
        <taxon>Lampyridae</taxon>
        <taxon>Lampyrinae</taxon>
        <taxon>Photinus</taxon>
    </lineage>
</organism>
<dbReference type="AlphaFoldDB" id="A0A1Y1MVD4"/>
<name>A0A1Y1MVD4_PHOPY</name>
<accession>A0A1Y1MVD4</accession>
<dbReference type="EMBL" id="GEZM01019541">
    <property type="protein sequence ID" value="JAV89634.1"/>
    <property type="molecule type" value="Transcribed_RNA"/>
</dbReference>
<evidence type="ECO:0000313" key="1">
    <source>
        <dbReference type="EMBL" id="JAV89634.1"/>
    </source>
</evidence>
<protein>
    <submittedName>
        <fullName evidence="1">Uncharacterized protein</fullName>
    </submittedName>
</protein>